<feature type="compositionally biased region" description="Basic and acidic residues" evidence="8">
    <location>
        <begin position="445"/>
        <end position="466"/>
    </location>
</feature>
<evidence type="ECO:0000256" key="5">
    <source>
        <dbReference type="ARBA" id="ARBA00022777"/>
    </source>
</evidence>
<dbReference type="PANTHER" id="PTHR43289:SF30">
    <property type="entry name" value="NON-SPECIFIC SERINE_THREONINE PROTEIN KINASE"/>
    <property type="match status" value="1"/>
</dbReference>
<comment type="caution">
    <text evidence="10">The sequence shown here is derived from an EMBL/GenBank/DDBJ whole genome shotgun (WGS) entry which is preliminary data.</text>
</comment>
<dbReference type="SUPFAM" id="SSF56112">
    <property type="entry name" value="Protein kinase-like (PK-like)"/>
    <property type="match status" value="1"/>
</dbReference>
<sequence length="603" mass="65978">MIGQSIQQYRIEELLGEGGMGTVYRGTDTTLDRPVAIKVLHSHLLRDGSFLDRFRNEAIILGRLNHPNIANLYSFQQQGGQWYMIMEYVDGPTFEQLLRQGGALSVEKAFLLMGQVLEGLQHAHSRGVLHRDIKPANLMLTREGKVKLMDFGIARVVGAQRLTRMNHVVGTLEYMAPELIEGRDPSVQSDLYAAGVLFYELLSGKLPFEGTTESALISAIVNKSPIPLSKQVLAPPRGIESILARLLHKKAEKRFGSADELRLALVALARESTPKPKRPYAPPQTRVLLGPAAAKKWFSDVVPPRFLTTNPFKQIPKGKLLSPESAVLAVAVLIALAILLVGEKYIKKASEAMEVPSDTLPIMKPTDGFRELTLSTPDTSRSLVEVPRLEPDAAQPPLSVVPIVQRTVPEEPAPEPRKARERTKVPDEKKEQPKKEESTPAENVAVREEKKEEKKSEVPEKAETVVEEAKPISPTVSTHRIVLRGEPVLLELVETLSSEVPNAAGKSVRLRAVNEVVSRGVTVIAAGAPATGTITKVRPAAGNSRSFLEFELDKVQAVNGQWIPLKNPPIGRSGSSLQAVEFAKSTRISAKVGTVSLTIKSLN</sequence>
<reference evidence="10 11" key="1">
    <citation type="submission" date="2020-08" db="EMBL/GenBank/DDBJ databases">
        <title>Genomic Encyclopedia of Type Strains, Phase IV (KMG-IV): sequencing the most valuable type-strain genomes for metagenomic binning, comparative biology and taxonomic classification.</title>
        <authorList>
            <person name="Goeker M."/>
        </authorList>
    </citation>
    <scope>NUCLEOTIDE SEQUENCE [LARGE SCALE GENOMIC DNA]</scope>
    <source>
        <strain evidence="10 11">DSM 105074</strain>
    </source>
</reference>
<evidence type="ECO:0000313" key="11">
    <source>
        <dbReference type="Proteomes" id="UP000557307"/>
    </source>
</evidence>
<dbReference type="PANTHER" id="PTHR43289">
    <property type="entry name" value="MITOGEN-ACTIVATED PROTEIN KINASE KINASE KINASE 20-RELATED"/>
    <property type="match status" value="1"/>
</dbReference>
<dbReference type="RefSeq" id="WP_184179333.1">
    <property type="nucleotide sequence ID" value="NZ_JACHGF010000016.1"/>
</dbReference>
<dbReference type="EMBL" id="JACHGF010000016">
    <property type="protein sequence ID" value="MBB5287335.1"/>
    <property type="molecule type" value="Genomic_DNA"/>
</dbReference>
<dbReference type="SMART" id="SM00220">
    <property type="entry name" value="S_TKc"/>
    <property type="match status" value="1"/>
</dbReference>
<dbReference type="InterPro" id="IPR008271">
    <property type="entry name" value="Ser/Thr_kinase_AS"/>
</dbReference>
<dbReference type="PROSITE" id="PS00108">
    <property type="entry name" value="PROTEIN_KINASE_ST"/>
    <property type="match status" value="1"/>
</dbReference>
<keyword evidence="6 7" id="KW-0067">ATP-binding</keyword>
<accession>A0A840TWM7</accession>
<feature type="binding site" evidence="7">
    <location>
        <position position="38"/>
    </location>
    <ligand>
        <name>ATP</name>
        <dbReference type="ChEBI" id="CHEBI:30616"/>
    </ligand>
</feature>
<dbReference type="Gene3D" id="3.30.200.20">
    <property type="entry name" value="Phosphorylase Kinase, domain 1"/>
    <property type="match status" value="1"/>
</dbReference>
<protein>
    <recommendedName>
        <fullName evidence="1">non-specific serine/threonine protein kinase</fullName>
        <ecNumber evidence="1">2.7.11.1</ecNumber>
    </recommendedName>
</protein>
<dbReference type="InterPro" id="IPR000719">
    <property type="entry name" value="Prot_kinase_dom"/>
</dbReference>
<feature type="region of interest" description="Disordered" evidence="8">
    <location>
        <begin position="381"/>
        <end position="466"/>
    </location>
</feature>
<evidence type="ECO:0000256" key="7">
    <source>
        <dbReference type="PROSITE-ProRule" id="PRU10141"/>
    </source>
</evidence>
<gene>
    <name evidence="10" type="ORF">HNQ92_005498</name>
</gene>
<dbReference type="InterPro" id="IPR011009">
    <property type="entry name" value="Kinase-like_dom_sf"/>
</dbReference>
<dbReference type="InterPro" id="IPR017441">
    <property type="entry name" value="Protein_kinase_ATP_BS"/>
</dbReference>
<evidence type="ECO:0000256" key="2">
    <source>
        <dbReference type="ARBA" id="ARBA00022527"/>
    </source>
</evidence>
<dbReference type="FunFam" id="1.10.510.10:FF:000021">
    <property type="entry name" value="Serine/threonine protein kinase"/>
    <property type="match status" value="1"/>
</dbReference>
<evidence type="ECO:0000256" key="6">
    <source>
        <dbReference type="ARBA" id="ARBA00022840"/>
    </source>
</evidence>
<dbReference type="EC" id="2.7.11.1" evidence="1"/>
<keyword evidence="4 7" id="KW-0547">Nucleotide-binding</keyword>
<dbReference type="PROSITE" id="PS00107">
    <property type="entry name" value="PROTEIN_KINASE_ATP"/>
    <property type="match status" value="1"/>
</dbReference>
<evidence type="ECO:0000256" key="1">
    <source>
        <dbReference type="ARBA" id="ARBA00012513"/>
    </source>
</evidence>
<dbReference type="Gene3D" id="1.10.510.10">
    <property type="entry name" value="Transferase(Phosphotransferase) domain 1"/>
    <property type="match status" value="1"/>
</dbReference>
<feature type="domain" description="Protein kinase" evidence="9">
    <location>
        <begin position="9"/>
        <end position="266"/>
    </location>
</feature>
<proteinExistence type="predicted"/>
<name>A0A840TWM7_9BACT</name>
<evidence type="ECO:0000256" key="4">
    <source>
        <dbReference type="ARBA" id="ARBA00022741"/>
    </source>
</evidence>
<evidence type="ECO:0000256" key="8">
    <source>
        <dbReference type="SAM" id="MobiDB-lite"/>
    </source>
</evidence>
<keyword evidence="2" id="KW-0723">Serine/threonine-protein kinase</keyword>
<evidence type="ECO:0000259" key="9">
    <source>
        <dbReference type="PROSITE" id="PS50011"/>
    </source>
</evidence>
<feature type="compositionally biased region" description="Basic and acidic residues" evidence="8">
    <location>
        <begin position="414"/>
        <end position="438"/>
    </location>
</feature>
<dbReference type="Proteomes" id="UP000557307">
    <property type="component" value="Unassembled WGS sequence"/>
</dbReference>
<keyword evidence="11" id="KW-1185">Reference proteome</keyword>
<dbReference type="GO" id="GO:0005524">
    <property type="term" value="F:ATP binding"/>
    <property type="evidence" value="ECO:0007669"/>
    <property type="project" value="UniProtKB-UniRule"/>
</dbReference>
<evidence type="ECO:0000313" key="10">
    <source>
        <dbReference type="EMBL" id="MBB5287335.1"/>
    </source>
</evidence>
<organism evidence="10 11">
    <name type="scientific">Rhabdobacter roseus</name>
    <dbReference type="NCBI Taxonomy" id="1655419"/>
    <lineage>
        <taxon>Bacteria</taxon>
        <taxon>Pseudomonadati</taxon>
        <taxon>Bacteroidota</taxon>
        <taxon>Cytophagia</taxon>
        <taxon>Cytophagales</taxon>
        <taxon>Cytophagaceae</taxon>
        <taxon>Rhabdobacter</taxon>
    </lineage>
</organism>
<dbReference type="AlphaFoldDB" id="A0A840TWM7"/>
<evidence type="ECO:0000256" key="3">
    <source>
        <dbReference type="ARBA" id="ARBA00022679"/>
    </source>
</evidence>
<dbReference type="Pfam" id="PF00069">
    <property type="entry name" value="Pkinase"/>
    <property type="match status" value="1"/>
</dbReference>
<dbReference type="CDD" id="cd14014">
    <property type="entry name" value="STKc_PknB_like"/>
    <property type="match status" value="1"/>
</dbReference>
<keyword evidence="5 10" id="KW-0418">Kinase</keyword>
<dbReference type="GO" id="GO:0004674">
    <property type="term" value="F:protein serine/threonine kinase activity"/>
    <property type="evidence" value="ECO:0007669"/>
    <property type="project" value="UniProtKB-KW"/>
</dbReference>
<dbReference type="PROSITE" id="PS50011">
    <property type="entry name" value="PROTEIN_KINASE_DOM"/>
    <property type="match status" value="1"/>
</dbReference>
<keyword evidence="3 10" id="KW-0808">Transferase</keyword>